<accession>A0AAW0AIN0</accession>
<gene>
    <name evidence="1" type="ORF">R3P38DRAFT_3209896</name>
</gene>
<comment type="caution">
    <text evidence="1">The sequence shown here is derived from an EMBL/GenBank/DDBJ whole genome shotgun (WGS) entry which is preliminary data.</text>
</comment>
<evidence type="ECO:0000313" key="2">
    <source>
        <dbReference type="Proteomes" id="UP001362999"/>
    </source>
</evidence>
<reference evidence="1 2" key="1">
    <citation type="journal article" date="2024" name="J Genomics">
        <title>Draft genome sequencing and assembly of Favolaschia claudopus CIRM-BRFM 2984 isolated from oak limbs.</title>
        <authorList>
            <person name="Navarro D."/>
            <person name="Drula E."/>
            <person name="Chaduli D."/>
            <person name="Cazenave R."/>
            <person name="Ahrendt S."/>
            <person name="Wang J."/>
            <person name="Lipzen A."/>
            <person name="Daum C."/>
            <person name="Barry K."/>
            <person name="Grigoriev I.V."/>
            <person name="Favel A."/>
            <person name="Rosso M.N."/>
            <person name="Martin F."/>
        </authorList>
    </citation>
    <scope>NUCLEOTIDE SEQUENCE [LARGE SCALE GENOMIC DNA]</scope>
    <source>
        <strain evidence="1 2">CIRM-BRFM 2984</strain>
    </source>
</reference>
<dbReference type="EMBL" id="JAWWNJ010000065">
    <property type="protein sequence ID" value="KAK7012545.1"/>
    <property type="molecule type" value="Genomic_DNA"/>
</dbReference>
<proteinExistence type="predicted"/>
<dbReference type="AlphaFoldDB" id="A0AAW0AIN0"/>
<name>A0AAW0AIN0_9AGAR</name>
<dbReference type="Proteomes" id="UP001362999">
    <property type="component" value="Unassembled WGS sequence"/>
</dbReference>
<evidence type="ECO:0000313" key="1">
    <source>
        <dbReference type="EMBL" id="KAK7012545.1"/>
    </source>
</evidence>
<sequence>MVQSIAVISSLISQKKGIPVIASTTLVSQLVPPNISDALHSASQLQAATTRVPFFETDWQATGYGFCTLPALISASATLEPPGNDCSKLVFAVDTDHPKTAQYIRTWARLGGSSFFRHHFIIVLWLPPISHQSLLSSRLSSIPSSRTSSPAPGLPGHIHRAVSLSQLSHLSSDYSHSPISEVPSAGFGDRLVPNTSFADACAVLGISAAEIKQAERNRQRGTIIPLIRGWDATSRILAKFCVSAQSRTFRFSGGLEVSFSDILWELGWVEAYFQKKSRWLNTAMALSNRSWPIDNVPAENTANADLYELWNTICFIWGPGGPAQTGVAPNRRSNDRREAAAAN</sequence>
<protein>
    <submittedName>
        <fullName evidence="1">Uncharacterized protein</fullName>
    </submittedName>
</protein>
<organism evidence="1 2">
    <name type="scientific">Favolaschia claudopus</name>
    <dbReference type="NCBI Taxonomy" id="2862362"/>
    <lineage>
        <taxon>Eukaryota</taxon>
        <taxon>Fungi</taxon>
        <taxon>Dikarya</taxon>
        <taxon>Basidiomycota</taxon>
        <taxon>Agaricomycotina</taxon>
        <taxon>Agaricomycetes</taxon>
        <taxon>Agaricomycetidae</taxon>
        <taxon>Agaricales</taxon>
        <taxon>Marasmiineae</taxon>
        <taxon>Mycenaceae</taxon>
        <taxon>Favolaschia</taxon>
    </lineage>
</organism>
<keyword evidence="2" id="KW-1185">Reference proteome</keyword>